<name>A0A6C0D1Q4_9ZZZZ</name>
<dbReference type="AlphaFoldDB" id="A0A6C0D1Q4"/>
<accession>A0A6C0D1Q4</accession>
<organism evidence="1">
    <name type="scientific">viral metagenome</name>
    <dbReference type="NCBI Taxonomy" id="1070528"/>
    <lineage>
        <taxon>unclassified sequences</taxon>
        <taxon>metagenomes</taxon>
        <taxon>organismal metagenomes</taxon>
    </lineage>
</organism>
<protein>
    <submittedName>
        <fullName evidence="1">Uncharacterized protein</fullName>
    </submittedName>
</protein>
<proteinExistence type="predicted"/>
<evidence type="ECO:0000313" key="1">
    <source>
        <dbReference type="EMBL" id="QHT10160.1"/>
    </source>
</evidence>
<dbReference type="EMBL" id="MN739518">
    <property type="protein sequence ID" value="QHT10160.1"/>
    <property type="molecule type" value="Genomic_DNA"/>
</dbReference>
<sequence>MDDFTLVGYEVKYQLSRKQALKTLLNLNLWNKLDKIHSLF</sequence>
<reference evidence="1" key="1">
    <citation type="journal article" date="2020" name="Nature">
        <title>Giant virus diversity and host interactions through global metagenomics.</title>
        <authorList>
            <person name="Schulz F."/>
            <person name="Roux S."/>
            <person name="Paez-Espino D."/>
            <person name="Jungbluth S."/>
            <person name="Walsh D.A."/>
            <person name="Denef V.J."/>
            <person name="McMahon K.D."/>
            <person name="Konstantinidis K.T."/>
            <person name="Eloe-Fadrosh E.A."/>
            <person name="Kyrpides N.C."/>
            <person name="Woyke T."/>
        </authorList>
    </citation>
    <scope>NUCLEOTIDE SEQUENCE</scope>
    <source>
        <strain evidence="1">GVMAG-M-3300023174-104</strain>
    </source>
</reference>